<reference evidence="2" key="1">
    <citation type="journal article" date="2019" name="Curr. Biol.">
        <title>Genome Sequence of Striga asiatica Provides Insight into the Evolution of Plant Parasitism.</title>
        <authorList>
            <person name="Yoshida S."/>
            <person name="Kim S."/>
            <person name="Wafula E.K."/>
            <person name="Tanskanen J."/>
            <person name="Kim Y.M."/>
            <person name="Honaas L."/>
            <person name="Yang Z."/>
            <person name="Spallek T."/>
            <person name="Conn C.E."/>
            <person name="Ichihashi Y."/>
            <person name="Cheong K."/>
            <person name="Cui S."/>
            <person name="Der J.P."/>
            <person name="Gundlach H."/>
            <person name="Jiao Y."/>
            <person name="Hori C."/>
            <person name="Ishida J.K."/>
            <person name="Kasahara H."/>
            <person name="Kiba T."/>
            <person name="Kim M.S."/>
            <person name="Koo N."/>
            <person name="Laohavisit A."/>
            <person name="Lee Y.H."/>
            <person name="Lumba S."/>
            <person name="McCourt P."/>
            <person name="Mortimer J.C."/>
            <person name="Mutuku J.M."/>
            <person name="Nomura T."/>
            <person name="Sasaki-Sekimoto Y."/>
            <person name="Seto Y."/>
            <person name="Wang Y."/>
            <person name="Wakatake T."/>
            <person name="Sakakibara H."/>
            <person name="Demura T."/>
            <person name="Yamaguchi S."/>
            <person name="Yoneyama K."/>
            <person name="Manabe R.I."/>
            <person name="Nelson D.C."/>
            <person name="Schulman A.H."/>
            <person name="Timko M.P."/>
            <person name="dePamphilis C.W."/>
            <person name="Choi D."/>
            <person name="Shirasu K."/>
        </authorList>
    </citation>
    <scope>NUCLEOTIDE SEQUENCE [LARGE SCALE GENOMIC DNA]</scope>
    <source>
        <strain evidence="2">cv. UVA1</strain>
    </source>
</reference>
<comment type="caution">
    <text evidence="1">The sequence shown here is derived from an EMBL/GenBank/DDBJ whole genome shotgun (WGS) entry which is preliminary data.</text>
</comment>
<accession>A0A5A7PBH7</accession>
<keyword evidence="1" id="KW-0238">DNA-binding</keyword>
<name>A0A5A7PBH7_STRAF</name>
<gene>
    <name evidence="1" type="ORF">STAS_05672</name>
</gene>
<protein>
    <submittedName>
        <fullName evidence="1">Basic helix-loop-helix DNA-binding family protein</fullName>
    </submittedName>
</protein>
<dbReference type="GO" id="GO:0003677">
    <property type="term" value="F:DNA binding"/>
    <property type="evidence" value="ECO:0007669"/>
    <property type="project" value="UniProtKB-KW"/>
</dbReference>
<dbReference type="AlphaFoldDB" id="A0A5A7PBH7"/>
<organism evidence="1 2">
    <name type="scientific">Striga asiatica</name>
    <name type="common">Asiatic witchweed</name>
    <name type="synonym">Buchnera asiatica</name>
    <dbReference type="NCBI Taxonomy" id="4170"/>
    <lineage>
        <taxon>Eukaryota</taxon>
        <taxon>Viridiplantae</taxon>
        <taxon>Streptophyta</taxon>
        <taxon>Embryophyta</taxon>
        <taxon>Tracheophyta</taxon>
        <taxon>Spermatophyta</taxon>
        <taxon>Magnoliopsida</taxon>
        <taxon>eudicotyledons</taxon>
        <taxon>Gunneridae</taxon>
        <taxon>Pentapetalae</taxon>
        <taxon>asterids</taxon>
        <taxon>lamiids</taxon>
        <taxon>Lamiales</taxon>
        <taxon>Orobanchaceae</taxon>
        <taxon>Buchnereae</taxon>
        <taxon>Striga</taxon>
    </lineage>
</organism>
<keyword evidence="2" id="KW-1185">Reference proteome</keyword>
<evidence type="ECO:0000313" key="1">
    <source>
        <dbReference type="EMBL" id="GER29777.1"/>
    </source>
</evidence>
<dbReference type="Proteomes" id="UP000325081">
    <property type="component" value="Unassembled WGS sequence"/>
</dbReference>
<proteinExistence type="predicted"/>
<sequence>MLAYMDDEISHIITYKYLIGSATVPGEPGRATGAASRDQLSSLSTSLLSIVGRVRIRSCRKANFNVRQMQRRSLLLAISFISEMESKIEMAAWKLPKPSAVKYMRPKSYNNIQSPNIHRLLR</sequence>
<evidence type="ECO:0000313" key="2">
    <source>
        <dbReference type="Proteomes" id="UP000325081"/>
    </source>
</evidence>
<dbReference type="EMBL" id="BKCP01004283">
    <property type="protein sequence ID" value="GER29777.1"/>
    <property type="molecule type" value="Genomic_DNA"/>
</dbReference>